<evidence type="ECO:0000313" key="4">
    <source>
        <dbReference type="Proteomes" id="UP000321291"/>
    </source>
</evidence>
<dbReference type="RefSeq" id="WP_146786472.1">
    <property type="nucleotide sequence ID" value="NZ_CP042434.1"/>
</dbReference>
<dbReference type="InterPro" id="IPR032508">
    <property type="entry name" value="FecR_C"/>
</dbReference>
<dbReference type="PANTHER" id="PTHR30273:SF2">
    <property type="entry name" value="PROTEIN FECR"/>
    <property type="match status" value="1"/>
</dbReference>
<dbReference type="Gene3D" id="3.55.50.30">
    <property type="match status" value="1"/>
</dbReference>
<dbReference type="KEGG" id="agi:FSB73_20285"/>
<dbReference type="EMBL" id="CP042434">
    <property type="protein sequence ID" value="QEC73657.1"/>
    <property type="molecule type" value="Genomic_DNA"/>
</dbReference>
<feature type="domain" description="FecR protein" evidence="1">
    <location>
        <begin position="60"/>
        <end position="152"/>
    </location>
</feature>
<organism evidence="3 4">
    <name type="scientific">Arachidicoccus ginsenosidivorans</name>
    <dbReference type="NCBI Taxonomy" id="496057"/>
    <lineage>
        <taxon>Bacteria</taxon>
        <taxon>Pseudomonadati</taxon>
        <taxon>Bacteroidota</taxon>
        <taxon>Chitinophagia</taxon>
        <taxon>Chitinophagales</taxon>
        <taxon>Chitinophagaceae</taxon>
        <taxon>Arachidicoccus</taxon>
    </lineage>
</organism>
<reference evidence="3 4" key="1">
    <citation type="journal article" date="2017" name="Int. J. Syst. Evol. Microbiol.">
        <title>Arachidicoccus ginsenosidivorans sp. nov., with ginsenoside-converting activity isolated from ginseng cultivating soil.</title>
        <authorList>
            <person name="Siddiqi M.Z."/>
            <person name="Aslam Z."/>
            <person name="Im W.T."/>
        </authorList>
    </citation>
    <scope>NUCLEOTIDE SEQUENCE [LARGE SCALE GENOMIC DNA]</scope>
    <source>
        <strain evidence="3 4">Gsoil 809</strain>
    </source>
</reference>
<dbReference type="AlphaFoldDB" id="A0A5B8VPV3"/>
<dbReference type="InterPro" id="IPR006860">
    <property type="entry name" value="FecR"/>
</dbReference>
<proteinExistence type="predicted"/>
<dbReference type="Gene3D" id="2.60.120.1440">
    <property type="match status" value="1"/>
</dbReference>
<sequence>MHSVIMPGHTGAVLHLSNGHKILLDSLQNGALTTQGNIKVIKKNGALEYIGNSDKLIYNTITTNRGRQWALTLADGTKVWLNAESSIRYPLSFNGKERIVEITGEAYFEVVHNKKHPFKVRVKNQVVEDLGTTFNINAYKADVTTTLLSGSLRVNLADRSALLKPGQQAQVGEFIHLKYGVNTEAITAWKNGLFQFDRANLQTIMEQISRWYNVSVVYNGQPSIREFSGKIPRNTPLSDVLMILKQLGVHFEVEGEKVGSGLAGKIVVSP</sequence>
<dbReference type="OrthoDB" id="646755at2"/>
<protein>
    <submittedName>
        <fullName evidence="3">DUF4974 domain-containing protein</fullName>
    </submittedName>
</protein>
<dbReference type="Pfam" id="PF16344">
    <property type="entry name" value="FecR_C"/>
    <property type="match status" value="1"/>
</dbReference>
<dbReference type="PANTHER" id="PTHR30273">
    <property type="entry name" value="PERIPLASMIC SIGNAL SENSOR AND SIGMA FACTOR ACTIVATOR FECR-RELATED"/>
    <property type="match status" value="1"/>
</dbReference>
<evidence type="ECO:0000313" key="3">
    <source>
        <dbReference type="EMBL" id="QEC73657.1"/>
    </source>
</evidence>
<dbReference type="InterPro" id="IPR012373">
    <property type="entry name" value="Ferrdict_sens_TM"/>
</dbReference>
<accession>A0A5B8VPV3</accession>
<dbReference type="GO" id="GO:0016989">
    <property type="term" value="F:sigma factor antagonist activity"/>
    <property type="evidence" value="ECO:0007669"/>
    <property type="project" value="TreeGrafter"/>
</dbReference>
<dbReference type="Pfam" id="PF04773">
    <property type="entry name" value="FecR"/>
    <property type="match status" value="1"/>
</dbReference>
<dbReference type="Proteomes" id="UP000321291">
    <property type="component" value="Chromosome"/>
</dbReference>
<feature type="domain" description="Protein FecR C-terminal" evidence="2">
    <location>
        <begin position="194"/>
        <end position="258"/>
    </location>
</feature>
<gene>
    <name evidence="3" type="ORF">FSB73_20285</name>
</gene>
<keyword evidence="4" id="KW-1185">Reference proteome</keyword>
<evidence type="ECO:0000259" key="1">
    <source>
        <dbReference type="Pfam" id="PF04773"/>
    </source>
</evidence>
<evidence type="ECO:0000259" key="2">
    <source>
        <dbReference type="Pfam" id="PF16344"/>
    </source>
</evidence>
<name>A0A5B8VPV3_9BACT</name>